<dbReference type="Gene3D" id="3.30.830.10">
    <property type="entry name" value="Metalloenzyme, LuxS/M16 peptidase-like"/>
    <property type="match status" value="1"/>
</dbReference>
<dbReference type="InterPro" id="IPR007863">
    <property type="entry name" value="Peptidase_M16_C"/>
</dbReference>
<sequence length="460" mass="51972">HICWHPPRPSPKRGFEAAKPLTLSLSLSRSRRGNEERKVLERRPEEILLPAGMFRSTKGFLLRKLLGSRTDTPSCTRVPSSSASLHNVLTRYMSHEPLPLHRGRYAARFPPLSRPLPGLTLPPPISDNVGRHPTKITVLPNGLKVASEDSIENFTADRMVLAAYGLDHDRLLAIAEPMLHDLRRGPPLTLPQSSYIGGEIRHQVDSEVNKKFLIGFYVVLSDKLRISTVCLSLQQRTHVALAFEVPGGWREDKDATTMTVLQCYLLTVFDGWWWLIFCWWPWQRDAFKTLYVFDVLTKNLQLSYLRVLNKYRQVQSIEAFSSMYNDSGLFGIHLTTGAECVENLVRIAADELLAVATPGQVTEIEFQRAKNAVKSAILVNLESRMIIAEDIGRQLLTYGHRKPQYFLQLLDDLTLDDLTTVAQRILSTKLTMACLGDVDRVPSYEAVSQLFPLSNAKDAE</sequence>
<dbReference type="InterPro" id="IPR011249">
    <property type="entry name" value="Metalloenz_LuxS/M16"/>
</dbReference>
<dbReference type="Proteomes" id="UP000652761">
    <property type="component" value="Unassembled WGS sequence"/>
</dbReference>
<dbReference type="GO" id="GO:0005739">
    <property type="term" value="C:mitochondrion"/>
    <property type="evidence" value="ECO:0007669"/>
    <property type="project" value="TreeGrafter"/>
</dbReference>
<evidence type="ECO:0000313" key="4">
    <source>
        <dbReference type="EMBL" id="MQM08108.1"/>
    </source>
</evidence>
<organism evidence="4 5">
    <name type="scientific">Colocasia esculenta</name>
    <name type="common">Wild taro</name>
    <name type="synonym">Arum esculentum</name>
    <dbReference type="NCBI Taxonomy" id="4460"/>
    <lineage>
        <taxon>Eukaryota</taxon>
        <taxon>Viridiplantae</taxon>
        <taxon>Streptophyta</taxon>
        <taxon>Embryophyta</taxon>
        <taxon>Tracheophyta</taxon>
        <taxon>Spermatophyta</taxon>
        <taxon>Magnoliopsida</taxon>
        <taxon>Liliopsida</taxon>
        <taxon>Araceae</taxon>
        <taxon>Aroideae</taxon>
        <taxon>Colocasieae</taxon>
        <taxon>Colocasia</taxon>
    </lineage>
</organism>
<name>A0A843WNE9_COLES</name>
<dbReference type="AlphaFoldDB" id="A0A843WNE9"/>
<dbReference type="EMBL" id="NMUH01004032">
    <property type="protein sequence ID" value="MQM08108.1"/>
    <property type="molecule type" value="Genomic_DNA"/>
</dbReference>
<evidence type="ECO:0000256" key="1">
    <source>
        <dbReference type="ARBA" id="ARBA00002123"/>
    </source>
</evidence>
<feature type="non-terminal residue" evidence="4">
    <location>
        <position position="1"/>
    </location>
</feature>
<evidence type="ECO:0000313" key="5">
    <source>
        <dbReference type="Proteomes" id="UP000652761"/>
    </source>
</evidence>
<comment type="function">
    <text evidence="1">Substrate recognition and binding subunit of the essential mitochondrial processing protease (MPP), which cleaves the mitochondrial sequence off newly imported precursors proteins.</text>
</comment>
<dbReference type="Pfam" id="PF05193">
    <property type="entry name" value="Peptidase_M16_C"/>
    <property type="match status" value="1"/>
</dbReference>
<evidence type="ECO:0000259" key="3">
    <source>
        <dbReference type="Pfam" id="PF05193"/>
    </source>
</evidence>
<feature type="domain" description="Peptidase M16 C-terminal" evidence="3">
    <location>
        <begin position="153"/>
        <end position="372"/>
    </location>
</feature>
<accession>A0A843WNE9</accession>
<dbReference type="PANTHER" id="PTHR11851">
    <property type="entry name" value="METALLOPROTEASE"/>
    <property type="match status" value="1"/>
</dbReference>
<proteinExistence type="inferred from homology"/>
<dbReference type="GO" id="GO:0046872">
    <property type="term" value="F:metal ion binding"/>
    <property type="evidence" value="ECO:0007669"/>
    <property type="project" value="InterPro"/>
</dbReference>
<evidence type="ECO:0000256" key="2">
    <source>
        <dbReference type="ARBA" id="ARBA00007261"/>
    </source>
</evidence>
<dbReference type="PANTHER" id="PTHR11851:SF49">
    <property type="entry name" value="MITOCHONDRIAL-PROCESSING PEPTIDASE SUBUNIT ALPHA"/>
    <property type="match status" value="1"/>
</dbReference>
<dbReference type="InterPro" id="IPR050361">
    <property type="entry name" value="MPP/UQCRC_Complex"/>
</dbReference>
<dbReference type="OrthoDB" id="10251424at2759"/>
<protein>
    <recommendedName>
        <fullName evidence="3">Peptidase M16 C-terminal domain-containing protein</fullName>
    </recommendedName>
</protein>
<gene>
    <name evidence="4" type="ORF">Taro_040955</name>
</gene>
<reference evidence="4" key="1">
    <citation type="submission" date="2017-07" db="EMBL/GenBank/DDBJ databases">
        <title>Taro Niue Genome Assembly and Annotation.</title>
        <authorList>
            <person name="Atibalentja N."/>
            <person name="Keating K."/>
            <person name="Fields C.J."/>
        </authorList>
    </citation>
    <scope>NUCLEOTIDE SEQUENCE</scope>
    <source>
        <strain evidence="4">Niue_2</strain>
        <tissue evidence="4">Leaf</tissue>
    </source>
</reference>
<keyword evidence="5" id="KW-1185">Reference proteome</keyword>
<dbReference type="SUPFAM" id="SSF63411">
    <property type="entry name" value="LuxS/MPP-like metallohydrolase"/>
    <property type="match status" value="1"/>
</dbReference>
<comment type="similarity">
    <text evidence="2">Belongs to the peptidase M16 family.</text>
</comment>
<comment type="caution">
    <text evidence="4">The sequence shown here is derived from an EMBL/GenBank/DDBJ whole genome shotgun (WGS) entry which is preliminary data.</text>
</comment>